<dbReference type="RefSeq" id="XP_003290711.1">
    <property type="nucleotide sequence ID" value="XM_003290663.1"/>
</dbReference>
<comment type="subcellular location">
    <subcellularLocation>
        <location evidence="2">Cytoplasm</location>
    </subcellularLocation>
</comment>
<evidence type="ECO:0000256" key="3">
    <source>
        <dbReference type="ARBA" id="ARBA00022490"/>
    </source>
</evidence>
<dbReference type="GO" id="GO:0005737">
    <property type="term" value="C:cytoplasm"/>
    <property type="evidence" value="ECO:0000318"/>
    <property type="project" value="GO_Central"/>
</dbReference>
<dbReference type="CDD" id="cd00121">
    <property type="entry name" value="MATH"/>
    <property type="match status" value="1"/>
</dbReference>
<feature type="zinc finger region" description="TRAF-type" evidence="8">
    <location>
        <begin position="149"/>
        <end position="201"/>
    </location>
</feature>
<evidence type="ECO:0000256" key="2">
    <source>
        <dbReference type="ARBA" id="ARBA00004496"/>
    </source>
</evidence>
<dbReference type="PANTHER" id="PTHR10131">
    <property type="entry name" value="TNF RECEPTOR ASSOCIATED FACTOR"/>
    <property type="match status" value="1"/>
</dbReference>
<keyword evidence="13" id="KW-1185">Reference proteome</keyword>
<dbReference type="Pfam" id="PF02176">
    <property type="entry name" value="zf-TRAF"/>
    <property type="match status" value="1"/>
</dbReference>
<dbReference type="PANTHER" id="PTHR10131:SF150">
    <property type="entry name" value="TNF RECEPTOR-ASSOCIATED FACTOR FAMILY PROTEIN DDB_G0272340"/>
    <property type="match status" value="1"/>
</dbReference>
<dbReference type="GeneID" id="10508346"/>
<organism evidence="12 13">
    <name type="scientific">Dictyostelium purpureum</name>
    <name type="common">Slime mold</name>
    <dbReference type="NCBI Taxonomy" id="5786"/>
    <lineage>
        <taxon>Eukaryota</taxon>
        <taxon>Amoebozoa</taxon>
        <taxon>Evosea</taxon>
        <taxon>Eumycetozoa</taxon>
        <taxon>Dictyostelia</taxon>
        <taxon>Dictyosteliales</taxon>
        <taxon>Dictyosteliaceae</taxon>
        <taxon>Dictyostelium</taxon>
    </lineage>
</organism>
<dbReference type="STRING" id="5786.F0ZTG9"/>
<keyword evidence="3" id="KW-0963">Cytoplasm</keyword>
<dbReference type="OMA" id="PCPNGCK"/>
<dbReference type="InterPro" id="IPR008974">
    <property type="entry name" value="TRAF-like"/>
</dbReference>
<dbReference type="PROSITE" id="PS50145">
    <property type="entry name" value="ZF_TRAF"/>
    <property type="match status" value="1"/>
</dbReference>
<evidence type="ECO:0000256" key="1">
    <source>
        <dbReference type="ARBA" id="ARBA00003051"/>
    </source>
</evidence>
<name>F0ZTG9_DICPU</name>
<comment type="function">
    <text evidence="1">Probable adapter protein and signal transducer that links members of the tumor necrosis factor receptor family to different signaling pathways by association with the receptor cytoplasmic domain and kinases.</text>
</comment>
<dbReference type="OrthoDB" id="6475149at2759"/>
<feature type="domain" description="TRAF-type" evidence="11">
    <location>
        <begin position="149"/>
        <end position="201"/>
    </location>
</feature>
<feature type="coiled-coil region" evidence="9">
    <location>
        <begin position="220"/>
        <end position="275"/>
    </location>
</feature>
<evidence type="ECO:0000256" key="9">
    <source>
        <dbReference type="SAM" id="Coils"/>
    </source>
</evidence>
<dbReference type="Gene3D" id="2.60.210.10">
    <property type="entry name" value="Apoptosis, Tumor Necrosis Factor Receptor Associated Protein 2, Chain A"/>
    <property type="match status" value="1"/>
</dbReference>
<dbReference type="InterPro" id="IPR013083">
    <property type="entry name" value="Znf_RING/FYVE/PHD"/>
</dbReference>
<evidence type="ECO:0000256" key="4">
    <source>
        <dbReference type="ARBA" id="ARBA00022723"/>
    </source>
</evidence>
<accession>F0ZTG9</accession>
<dbReference type="Gene3D" id="3.30.40.10">
    <property type="entry name" value="Zinc/RING finger domain, C3HC4 (zinc finger)"/>
    <property type="match status" value="2"/>
</dbReference>
<dbReference type="VEuPathDB" id="AmoebaDB:DICPUDRAFT_49369"/>
<feature type="domain" description="MATH" evidence="10">
    <location>
        <begin position="274"/>
        <end position="401"/>
    </location>
</feature>
<keyword evidence="9" id="KW-0175">Coiled coil</keyword>
<dbReference type="GO" id="GO:0008270">
    <property type="term" value="F:zinc ion binding"/>
    <property type="evidence" value="ECO:0007669"/>
    <property type="project" value="UniProtKB-KW"/>
</dbReference>
<keyword evidence="6 8" id="KW-0863">Zinc-finger</keyword>
<reference evidence="13" key="1">
    <citation type="journal article" date="2011" name="Genome Biol.">
        <title>Comparative genomics of the social amoebae Dictyostelium discoideum and Dictyostelium purpureum.</title>
        <authorList>
            <consortium name="US DOE Joint Genome Institute (JGI-PGF)"/>
            <person name="Sucgang R."/>
            <person name="Kuo A."/>
            <person name="Tian X."/>
            <person name="Salerno W."/>
            <person name="Parikh A."/>
            <person name="Feasley C.L."/>
            <person name="Dalin E."/>
            <person name="Tu H."/>
            <person name="Huang E."/>
            <person name="Barry K."/>
            <person name="Lindquist E."/>
            <person name="Shapiro H."/>
            <person name="Bruce D."/>
            <person name="Schmutz J."/>
            <person name="Salamov A."/>
            <person name="Fey P."/>
            <person name="Gaudet P."/>
            <person name="Anjard C."/>
            <person name="Babu M.M."/>
            <person name="Basu S."/>
            <person name="Bushmanova Y."/>
            <person name="van der Wel H."/>
            <person name="Katoh-Kurasawa M."/>
            <person name="Dinh C."/>
            <person name="Coutinho P.M."/>
            <person name="Saito T."/>
            <person name="Elias M."/>
            <person name="Schaap P."/>
            <person name="Kay R.R."/>
            <person name="Henrissat B."/>
            <person name="Eichinger L."/>
            <person name="Rivero F."/>
            <person name="Putnam N.H."/>
            <person name="West C.M."/>
            <person name="Loomis W.F."/>
            <person name="Chisholm R.L."/>
            <person name="Shaulsky G."/>
            <person name="Strassmann J.E."/>
            <person name="Queller D.C."/>
            <person name="Kuspa A."/>
            <person name="Grigoriev I.V."/>
        </authorList>
    </citation>
    <scope>NUCLEOTIDE SEQUENCE [LARGE SCALE GENOMIC DNA]</scope>
    <source>
        <strain evidence="13">QSDP1</strain>
    </source>
</reference>
<keyword evidence="4 8" id="KW-0479">Metal-binding</keyword>
<protein>
    <recommendedName>
        <fullName evidence="14">TRAF-type domain-containing protein</fullName>
    </recommendedName>
</protein>
<sequence>MVELKDILIKELSSEFVCNVCMDYLFDHDNFHTSKAILQCSNGCVHCLKCWTKHFETSKKNCLTCREPIESIESLSKNIILKKQFGNKKIQCPNICFEKSSEKDEVNGCKEVIKIEDCFSHLSKCNHRYISCTMEGCTETFRALDLDKHLEKCGFASIDCEHCEMKIKKFAVKEHIDNDCSKTIIKCKYSDGGCKAEFKREDADNHIKDVDHKEFIQNIIDQHKEKHEVIKRKYEDTENRLVTAEKKLAEFDQIAKKLKINCENLTSRIDSTEKYQCNWVIYNYSEKFRTYPNGAMFASPAFWLGSYKFNCELYLNGYKDYSDFLSIFLFKKNHPESSVQARYSFELVNRNPSKSVKYSNSSTFDKDLGYGFGSFRYYKKVEINEESGFVVDNKIIFNIVVDISPPTSSNVLISQ</sequence>
<evidence type="ECO:0000256" key="5">
    <source>
        <dbReference type="ARBA" id="ARBA00022737"/>
    </source>
</evidence>
<dbReference type="EMBL" id="GL871176">
    <property type="protein sequence ID" value="EGC32748.1"/>
    <property type="molecule type" value="Genomic_DNA"/>
</dbReference>
<dbReference type="KEGG" id="dpp:DICPUDRAFT_49369"/>
<dbReference type="eggNOG" id="KOG0297">
    <property type="taxonomic scope" value="Eukaryota"/>
</dbReference>
<evidence type="ECO:0000256" key="6">
    <source>
        <dbReference type="ARBA" id="ARBA00022771"/>
    </source>
</evidence>
<dbReference type="AlphaFoldDB" id="F0ZTG9"/>
<proteinExistence type="predicted"/>
<dbReference type="SUPFAM" id="SSF49599">
    <property type="entry name" value="TRAF domain-like"/>
    <property type="match status" value="2"/>
</dbReference>
<keyword evidence="7 8" id="KW-0862">Zinc</keyword>
<evidence type="ECO:0008006" key="14">
    <source>
        <dbReference type="Google" id="ProtNLM"/>
    </source>
</evidence>
<dbReference type="InterPro" id="IPR001293">
    <property type="entry name" value="Znf_TRAF"/>
</dbReference>
<dbReference type="InParanoid" id="F0ZTG9"/>
<gene>
    <name evidence="12" type="ORF">DICPUDRAFT_49369</name>
</gene>
<evidence type="ECO:0000313" key="12">
    <source>
        <dbReference type="EMBL" id="EGC32748.1"/>
    </source>
</evidence>
<dbReference type="PROSITE" id="PS50144">
    <property type="entry name" value="MATH"/>
    <property type="match status" value="1"/>
</dbReference>
<dbReference type="InterPro" id="IPR002083">
    <property type="entry name" value="MATH/TRAF_dom"/>
</dbReference>
<evidence type="ECO:0000313" key="13">
    <source>
        <dbReference type="Proteomes" id="UP000001064"/>
    </source>
</evidence>
<dbReference type="Pfam" id="PF22486">
    <property type="entry name" value="MATH_2"/>
    <property type="match status" value="1"/>
</dbReference>
<dbReference type="Proteomes" id="UP000001064">
    <property type="component" value="Unassembled WGS sequence"/>
</dbReference>
<evidence type="ECO:0000256" key="8">
    <source>
        <dbReference type="PROSITE-ProRule" id="PRU00207"/>
    </source>
</evidence>
<evidence type="ECO:0000259" key="10">
    <source>
        <dbReference type="PROSITE" id="PS50144"/>
    </source>
</evidence>
<evidence type="ECO:0000256" key="7">
    <source>
        <dbReference type="ARBA" id="ARBA00022833"/>
    </source>
</evidence>
<evidence type="ECO:0000259" key="11">
    <source>
        <dbReference type="PROSITE" id="PS50145"/>
    </source>
</evidence>
<dbReference type="SUPFAM" id="SSF57850">
    <property type="entry name" value="RING/U-box"/>
    <property type="match status" value="1"/>
</dbReference>
<keyword evidence="5" id="KW-0677">Repeat</keyword>